<sequence>MDKLNLKYNACKIDARVAGQDSHGSGFLYVTSPGSKYNYVVTAKHILSEDSTVNPQLSDITDLSIMVAAEEGFVTLEVYSESLDENIFFHPRWDVAIIRVRKSYLPRVVKVWMKNYSEINKECLLKCHACPNFGRDHSIPFELNYHPDDKHLVHCNSEIKNIHHYHGISGGGVYLADAPYMVSVISKYPFVDFEMNQLMLAQVDWDEINEMLYERQWQKLGRGASTKTRIAQDKTIIDLREMSVNGTRLNLDTALKNLRRDMIDDWFFDPLQYVDLCNQDFVLDYFSSQDVREHYKFQEMEVLYIPKESLVQRKAMVGNFVDRLLYIAIVEKLAPLMEEYISSRVYAARLNRSEDNSLIANGVNQWIKMNYLIDEWLEKGVGCLFKCDVVNYFDNISHATLIGFLREIATDADALNAIKMLEQMFSEISDSQTNCGLPQNSDASSLLATFYLSHVDIQIQAQAIEYCRFMDDIYFMAPDYFSARNVLQSLEGELRRLNLCLNSSKVVCITLENKKEVDEFREGLSLYNHTNQKIKQLIRSEDLGRRENGIALLVNTLHEIMDSLKRNSKEHTKDIQRKKKFLLYILCNYPITLVSYWDYFYRNMLFFLDTLKVAPVDTPLICRLISCVKHDRDLDDAKRMIANMLMRKECDIYPWQAYHFWLLMAHLKYNDEQLVRYAAVELERNDATHRIENAAIIIYLCSVRPAYVRVIMNMLGKQRFHGYMQIRAALIACRSLNPESVSGMLPVNLKPLASMSVFLHRNKEKELTLMGQVSSYLFKSPNKNLYTDMYSGL</sequence>
<dbReference type="SUPFAM" id="SSF50494">
    <property type="entry name" value="Trypsin-like serine proteases"/>
    <property type="match status" value="1"/>
</dbReference>
<evidence type="ECO:0000313" key="6">
    <source>
        <dbReference type="Proteomes" id="UP000467334"/>
    </source>
</evidence>
<dbReference type="InterPro" id="IPR000477">
    <property type="entry name" value="RT_dom"/>
</dbReference>
<gene>
    <name evidence="4" type="ORF">AA415_02700</name>
    <name evidence="3" type="ORF">F9958_16875</name>
</gene>
<dbReference type="CDD" id="cd01646">
    <property type="entry name" value="RT_Bac_retron_I"/>
    <property type="match status" value="1"/>
</dbReference>
<dbReference type="InterPro" id="IPR009003">
    <property type="entry name" value="Peptidase_S1_PA"/>
</dbReference>
<feature type="domain" description="Reverse transcriptase" evidence="2">
    <location>
        <begin position="286"/>
        <end position="526"/>
    </location>
</feature>
<evidence type="ECO:0000259" key="2">
    <source>
        <dbReference type="PROSITE" id="PS50878"/>
    </source>
</evidence>
<name>A0A108T3Q7_BACSE</name>
<dbReference type="PANTHER" id="PTHR34047">
    <property type="entry name" value="NUCLEAR INTRON MATURASE 1, MITOCHONDRIAL-RELATED"/>
    <property type="match status" value="1"/>
</dbReference>
<dbReference type="PANTHER" id="PTHR34047:SF8">
    <property type="entry name" value="PROTEIN YKFC"/>
    <property type="match status" value="1"/>
</dbReference>
<accession>A0A108T3Q7</accession>
<organism evidence="4 5">
    <name type="scientific">Bacteroides stercoris</name>
    <dbReference type="NCBI Taxonomy" id="46506"/>
    <lineage>
        <taxon>Bacteria</taxon>
        <taxon>Pseudomonadati</taxon>
        <taxon>Bacteroidota</taxon>
        <taxon>Bacteroidia</taxon>
        <taxon>Bacteroidales</taxon>
        <taxon>Bacteroidaceae</taxon>
        <taxon>Bacteroides</taxon>
    </lineage>
</organism>
<dbReference type="STRING" id="46506.AA415_02700"/>
<dbReference type="InterPro" id="IPR051083">
    <property type="entry name" value="GrpII_Intron_Splice-Mob/Def"/>
</dbReference>
<dbReference type="PROSITE" id="PS50878">
    <property type="entry name" value="RT_POL"/>
    <property type="match status" value="1"/>
</dbReference>
<dbReference type="SUPFAM" id="SSF56672">
    <property type="entry name" value="DNA/RNA polymerases"/>
    <property type="match status" value="1"/>
</dbReference>
<dbReference type="AlphaFoldDB" id="A0A108T3Q7"/>
<keyword evidence="4" id="KW-0695">RNA-directed DNA polymerase</keyword>
<dbReference type="Pfam" id="PF00078">
    <property type="entry name" value="RVT_1"/>
    <property type="match status" value="1"/>
</dbReference>
<reference evidence="4" key="2">
    <citation type="submission" date="2016-01" db="EMBL/GenBank/DDBJ databases">
        <authorList>
            <person name="McClelland M."/>
            <person name="Jain A."/>
            <person name="Saraogi P."/>
            <person name="Mendelson R."/>
            <person name="Westerman R."/>
            <person name="SanMiguel P."/>
            <person name="Csonka L."/>
        </authorList>
    </citation>
    <scope>NUCLEOTIDE SEQUENCE</scope>
    <source>
        <strain evidence="4">CL09T03C01</strain>
    </source>
</reference>
<dbReference type="Proteomes" id="UP000056419">
    <property type="component" value="Unassembled WGS sequence"/>
</dbReference>
<evidence type="ECO:0000256" key="1">
    <source>
        <dbReference type="ARBA" id="ARBA00034120"/>
    </source>
</evidence>
<dbReference type="InterPro" id="IPR043502">
    <property type="entry name" value="DNA/RNA_pol_sf"/>
</dbReference>
<evidence type="ECO:0000313" key="3">
    <source>
        <dbReference type="EMBL" id="KAB5308889.1"/>
    </source>
</evidence>
<evidence type="ECO:0000313" key="5">
    <source>
        <dbReference type="Proteomes" id="UP000056419"/>
    </source>
</evidence>
<dbReference type="PATRIC" id="fig|46506.5.peg.2895"/>
<reference evidence="3 6" key="3">
    <citation type="journal article" date="2019" name="Nat. Med.">
        <title>A library of human gut bacterial isolates paired with longitudinal multiomics data enables mechanistic microbiome research.</title>
        <authorList>
            <person name="Poyet M."/>
            <person name="Groussin M."/>
            <person name="Gibbons S.M."/>
            <person name="Avila-Pacheco J."/>
            <person name="Jiang X."/>
            <person name="Kearney S.M."/>
            <person name="Perrotta A.R."/>
            <person name="Berdy B."/>
            <person name="Zhao S."/>
            <person name="Lieberman T.D."/>
            <person name="Swanson P.K."/>
            <person name="Smith M."/>
            <person name="Roesemann S."/>
            <person name="Alexander J.E."/>
            <person name="Rich S.A."/>
            <person name="Livny J."/>
            <person name="Vlamakis H."/>
            <person name="Clish C."/>
            <person name="Bullock K."/>
            <person name="Deik A."/>
            <person name="Scott J."/>
            <person name="Pierce K.A."/>
            <person name="Xavier R.J."/>
            <person name="Alm E.J."/>
        </authorList>
    </citation>
    <scope>NUCLEOTIDE SEQUENCE [LARGE SCALE GENOMIC DNA]</scope>
    <source>
        <strain evidence="3 6">BIOML-A6</strain>
    </source>
</reference>
<evidence type="ECO:0000313" key="4">
    <source>
        <dbReference type="EMBL" id="KWR52835.1"/>
    </source>
</evidence>
<keyword evidence="5" id="KW-1185">Reference proteome</keyword>
<dbReference type="EMBL" id="WCLE01000059">
    <property type="protein sequence ID" value="KAB5308889.1"/>
    <property type="molecule type" value="Genomic_DNA"/>
</dbReference>
<keyword evidence="4" id="KW-0548">Nucleotidyltransferase</keyword>
<comment type="similarity">
    <text evidence="1">Belongs to the bacterial reverse transcriptase family.</text>
</comment>
<protein>
    <submittedName>
        <fullName evidence="4">Retron-type reverse transcriptase</fullName>
    </submittedName>
</protein>
<dbReference type="RefSeq" id="WP_060386331.1">
    <property type="nucleotide sequence ID" value="NZ_CP081913.1"/>
</dbReference>
<keyword evidence="4" id="KW-0808">Transferase</keyword>
<dbReference type="Proteomes" id="UP000467334">
    <property type="component" value="Unassembled WGS sequence"/>
</dbReference>
<dbReference type="GO" id="GO:0003964">
    <property type="term" value="F:RNA-directed DNA polymerase activity"/>
    <property type="evidence" value="ECO:0007669"/>
    <property type="project" value="UniProtKB-KW"/>
</dbReference>
<proteinExistence type="inferred from homology"/>
<comment type="caution">
    <text evidence="4">The sequence shown here is derived from an EMBL/GenBank/DDBJ whole genome shotgun (WGS) entry which is preliminary data.</text>
</comment>
<reference evidence="4 5" key="1">
    <citation type="journal article" date="2016" name="BMC Genomics">
        <title>Type VI secretion systems of human gut Bacteroidales segregate into three genetic architectures, two of which are contained on mobile genetic elements.</title>
        <authorList>
            <person name="Coyne M.J."/>
            <person name="Roelofs K.G."/>
            <person name="Comstock L.E."/>
        </authorList>
    </citation>
    <scope>NUCLEOTIDE SEQUENCE [LARGE SCALE GENOMIC DNA]</scope>
    <source>
        <strain evidence="4 5">CL09T03C01</strain>
    </source>
</reference>
<dbReference type="EMBL" id="LRGC01000017">
    <property type="protein sequence ID" value="KWR52835.1"/>
    <property type="molecule type" value="Genomic_DNA"/>
</dbReference>